<accession>A0A445GKJ7</accession>
<keyword evidence="1" id="KW-0472">Membrane</keyword>
<organism evidence="2 3">
    <name type="scientific">Glycine soja</name>
    <name type="common">Wild soybean</name>
    <dbReference type="NCBI Taxonomy" id="3848"/>
    <lineage>
        <taxon>Eukaryota</taxon>
        <taxon>Viridiplantae</taxon>
        <taxon>Streptophyta</taxon>
        <taxon>Embryophyta</taxon>
        <taxon>Tracheophyta</taxon>
        <taxon>Spermatophyta</taxon>
        <taxon>Magnoliopsida</taxon>
        <taxon>eudicotyledons</taxon>
        <taxon>Gunneridae</taxon>
        <taxon>Pentapetalae</taxon>
        <taxon>rosids</taxon>
        <taxon>fabids</taxon>
        <taxon>Fabales</taxon>
        <taxon>Fabaceae</taxon>
        <taxon>Papilionoideae</taxon>
        <taxon>50 kb inversion clade</taxon>
        <taxon>NPAAA clade</taxon>
        <taxon>indigoferoid/millettioid clade</taxon>
        <taxon>Phaseoleae</taxon>
        <taxon>Glycine</taxon>
        <taxon>Glycine subgen. Soja</taxon>
    </lineage>
</organism>
<sequence length="112" mass="12736">MSFLNILLNQSFHPNFAPFFSCHIGIMGVHKSRFLIIMFLLFILVILLHLSSCRHISWGDKEKIMEQRTRTSIPFSSFPHSYNSAEIKDNKVSGFHTVSHTATPGGPNPLHN</sequence>
<dbReference type="EMBL" id="QZWG01000016">
    <property type="protein sequence ID" value="RZB61742.1"/>
    <property type="molecule type" value="Genomic_DNA"/>
</dbReference>
<dbReference type="InterPro" id="IPR055317">
    <property type="entry name" value="CLE14-like"/>
</dbReference>
<reference evidence="2 3" key="1">
    <citation type="submission" date="2018-09" db="EMBL/GenBank/DDBJ databases">
        <title>A high-quality reference genome of wild soybean provides a powerful tool to mine soybean genomes.</title>
        <authorList>
            <person name="Xie M."/>
            <person name="Chung C.Y.L."/>
            <person name="Li M.-W."/>
            <person name="Wong F.-L."/>
            <person name="Chan T.-F."/>
            <person name="Lam H.-M."/>
        </authorList>
    </citation>
    <scope>NUCLEOTIDE SEQUENCE [LARGE SCALE GENOMIC DNA]</scope>
    <source>
        <strain evidence="3">cv. W05</strain>
        <tissue evidence="2">Hypocotyl of etiolated seedlings</tissue>
    </source>
</reference>
<dbReference type="PANTHER" id="PTHR35472:SF6">
    <property type="entry name" value="CLAVATA3_ESR (CLE) GENE FAMILY MEMBER MTCLE10"/>
    <property type="match status" value="1"/>
</dbReference>
<gene>
    <name evidence="2" type="ORF">D0Y65_044175</name>
</gene>
<comment type="caution">
    <text evidence="2">The sequence shown here is derived from an EMBL/GenBank/DDBJ whole genome shotgun (WGS) entry which is preliminary data.</text>
</comment>
<keyword evidence="1" id="KW-0812">Transmembrane</keyword>
<dbReference type="AlphaFoldDB" id="A0A445GKJ7"/>
<protein>
    <submittedName>
        <fullName evidence="2">Uncharacterized protein</fullName>
    </submittedName>
</protein>
<evidence type="ECO:0000313" key="2">
    <source>
        <dbReference type="EMBL" id="RZB61742.1"/>
    </source>
</evidence>
<proteinExistence type="predicted"/>
<keyword evidence="1" id="KW-1133">Transmembrane helix</keyword>
<evidence type="ECO:0000256" key="1">
    <source>
        <dbReference type="SAM" id="Phobius"/>
    </source>
</evidence>
<evidence type="ECO:0000313" key="3">
    <source>
        <dbReference type="Proteomes" id="UP000289340"/>
    </source>
</evidence>
<dbReference type="Proteomes" id="UP000289340">
    <property type="component" value="Chromosome 16"/>
</dbReference>
<keyword evidence="3" id="KW-1185">Reference proteome</keyword>
<dbReference type="PANTHER" id="PTHR35472">
    <property type="match status" value="1"/>
</dbReference>
<name>A0A445GKJ7_GLYSO</name>
<feature type="transmembrane region" description="Helical" evidence="1">
    <location>
        <begin position="34"/>
        <end position="53"/>
    </location>
</feature>